<name>H2C9N0_9CREN</name>
<gene>
    <name evidence="1" type="ORF">MetMK1DRAFT_00033030</name>
</gene>
<proteinExistence type="predicted"/>
<dbReference type="STRING" id="671065.MetMK1DRAFT_00033030"/>
<organism evidence="1 2">
    <name type="scientific">Metallosphaera yellowstonensis MK1</name>
    <dbReference type="NCBI Taxonomy" id="671065"/>
    <lineage>
        <taxon>Archaea</taxon>
        <taxon>Thermoproteota</taxon>
        <taxon>Thermoprotei</taxon>
        <taxon>Sulfolobales</taxon>
        <taxon>Sulfolobaceae</taxon>
        <taxon>Metallosphaera</taxon>
    </lineage>
</organism>
<dbReference type="SUPFAM" id="SSF49764">
    <property type="entry name" value="HSP20-like chaperones"/>
    <property type="match status" value="1"/>
</dbReference>
<dbReference type="HOGENOM" id="CLU_2285102_0_0_2"/>
<evidence type="ECO:0008006" key="3">
    <source>
        <dbReference type="Google" id="ProtNLM"/>
    </source>
</evidence>
<dbReference type="InterPro" id="IPR008978">
    <property type="entry name" value="HSP20-like_chaperone"/>
</dbReference>
<evidence type="ECO:0000313" key="1">
    <source>
        <dbReference type="EMBL" id="EHP68856.1"/>
    </source>
</evidence>
<dbReference type="AlphaFoldDB" id="H2C9N0"/>
<protein>
    <recommendedName>
        <fullName evidence="3">SHSP domain-containing protein</fullName>
    </recommendedName>
</protein>
<dbReference type="Proteomes" id="UP000003980">
    <property type="component" value="Unassembled WGS sequence"/>
</dbReference>
<accession>H2C9N0</accession>
<dbReference type="eggNOG" id="arCOG08344">
    <property type="taxonomic scope" value="Archaea"/>
</dbReference>
<dbReference type="EMBL" id="JH597770">
    <property type="protein sequence ID" value="EHP68856.1"/>
    <property type="molecule type" value="Genomic_DNA"/>
</dbReference>
<keyword evidence="2" id="KW-1185">Reference proteome</keyword>
<evidence type="ECO:0000313" key="2">
    <source>
        <dbReference type="Proteomes" id="UP000003980"/>
    </source>
</evidence>
<sequence length="101" mass="11571">MSISEFDVIIMGVWVPFIQVDNDPDVDVIVSDGEVNVYLDLRTAEVRASDLMFKADEHSLYVYDPRRKVVIKVVRLPVEVVSDSIQFQVRNGTVTVTMRRK</sequence>
<reference evidence="1 2" key="1">
    <citation type="submission" date="2012-01" db="EMBL/GenBank/DDBJ databases">
        <title>Improved High-Quality Draft sequence of Metallosphaera yellowstonensis MK1.</title>
        <authorList>
            <consortium name="US DOE Joint Genome Institute"/>
            <person name="Lucas S."/>
            <person name="Han J."/>
            <person name="Cheng J.-F."/>
            <person name="Goodwin L."/>
            <person name="Pitluck S."/>
            <person name="Peters L."/>
            <person name="Teshima H."/>
            <person name="Detter J.C."/>
            <person name="Han C."/>
            <person name="Tapia R."/>
            <person name="Land M."/>
            <person name="Hauser L."/>
            <person name="Kyrpides N."/>
            <person name="Kozubal M."/>
            <person name="Macur R.E."/>
            <person name="Jay Z."/>
            <person name="Inskeep W."/>
            <person name="Woyke T."/>
        </authorList>
    </citation>
    <scope>NUCLEOTIDE SEQUENCE [LARGE SCALE GENOMIC DNA]</scope>
    <source>
        <strain evidence="1 2">MK1</strain>
    </source>
</reference>